<reference evidence="2" key="1">
    <citation type="submission" date="2013-09" db="EMBL/GenBank/DDBJ databases">
        <title>Corchorus olitorius genome sequencing.</title>
        <authorList>
            <person name="Alam M."/>
            <person name="Haque M.S."/>
            <person name="Islam M.S."/>
            <person name="Emdad E.M."/>
            <person name="Islam M.M."/>
            <person name="Ahmed B."/>
            <person name="Halim A."/>
            <person name="Hossen Q.M.M."/>
            <person name="Hossain M.Z."/>
            <person name="Ahmed R."/>
            <person name="Khan M.M."/>
            <person name="Islam R."/>
            <person name="Rashid M.M."/>
            <person name="Khan S.A."/>
            <person name="Rahman M.S."/>
            <person name="Alam M."/>
            <person name="Yahiya A.S."/>
            <person name="Khan M.S."/>
            <person name="Azam M.S."/>
            <person name="Haque T."/>
            <person name="Lashkar M.Z.H."/>
            <person name="Akhand A.I."/>
            <person name="Morshed G."/>
            <person name="Roy S."/>
            <person name="Uddin K.S."/>
            <person name="Rabeya T."/>
            <person name="Hossain A.S."/>
            <person name="Chowdhury A."/>
            <person name="Snigdha A.R."/>
            <person name="Mortoza M.S."/>
            <person name="Matin S.A."/>
            <person name="Hoque S.M.E."/>
            <person name="Islam M.K."/>
            <person name="Roy D.K."/>
            <person name="Haider R."/>
            <person name="Moosa M.M."/>
            <person name="Elias S.M."/>
            <person name="Hasan A.M."/>
            <person name="Jahan S."/>
            <person name="Shafiuddin M."/>
            <person name="Mahmood N."/>
            <person name="Shommy N.S."/>
        </authorList>
    </citation>
    <scope>NUCLEOTIDE SEQUENCE [LARGE SCALE GENOMIC DNA]</scope>
    <source>
        <strain evidence="2">cv. O-4</strain>
    </source>
</reference>
<evidence type="ECO:0000313" key="1">
    <source>
        <dbReference type="EMBL" id="OMO87398.1"/>
    </source>
</evidence>
<sequence>MKNTFNHQEHLRSKTQVATISHHQAPPTLCSCWPPSTVVENSLKYTKSFPFLSYT</sequence>
<name>A0A1R3IXS9_9ROSI</name>
<keyword evidence="1" id="KW-0418">Kinase</keyword>
<accession>A0A1R3IXS9</accession>
<proteinExistence type="predicted"/>
<keyword evidence="2" id="KW-1185">Reference proteome</keyword>
<evidence type="ECO:0000313" key="2">
    <source>
        <dbReference type="Proteomes" id="UP000187203"/>
    </source>
</evidence>
<dbReference type="EMBL" id="AWUE01017330">
    <property type="protein sequence ID" value="OMO87398.1"/>
    <property type="molecule type" value="Genomic_DNA"/>
</dbReference>
<dbReference type="GO" id="GO:0016301">
    <property type="term" value="F:kinase activity"/>
    <property type="evidence" value="ECO:0007669"/>
    <property type="project" value="UniProtKB-KW"/>
</dbReference>
<comment type="caution">
    <text evidence="1">The sequence shown here is derived from an EMBL/GenBank/DDBJ whole genome shotgun (WGS) entry which is preliminary data.</text>
</comment>
<protein>
    <submittedName>
        <fullName evidence="1">Shikimate kinase, chloroplastic</fullName>
    </submittedName>
</protein>
<dbReference type="Proteomes" id="UP000187203">
    <property type="component" value="Unassembled WGS sequence"/>
</dbReference>
<dbReference type="PROSITE" id="PS51257">
    <property type="entry name" value="PROKAR_LIPOPROTEIN"/>
    <property type="match status" value="1"/>
</dbReference>
<keyword evidence="1" id="KW-0808">Transferase</keyword>
<dbReference type="AlphaFoldDB" id="A0A1R3IXS9"/>
<gene>
    <name evidence="1" type="ORF">COLO4_20666</name>
</gene>
<organism evidence="1 2">
    <name type="scientific">Corchorus olitorius</name>
    <dbReference type="NCBI Taxonomy" id="93759"/>
    <lineage>
        <taxon>Eukaryota</taxon>
        <taxon>Viridiplantae</taxon>
        <taxon>Streptophyta</taxon>
        <taxon>Embryophyta</taxon>
        <taxon>Tracheophyta</taxon>
        <taxon>Spermatophyta</taxon>
        <taxon>Magnoliopsida</taxon>
        <taxon>eudicotyledons</taxon>
        <taxon>Gunneridae</taxon>
        <taxon>Pentapetalae</taxon>
        <taxon>rosids</taxon>
        <taxon>malvids</taxon>
        <taxon>Malvales</taxon>
        <taxon>Malvaceae</taxon>
        <taxon>Grewioideae</taxon>
        <taxon>Apeibeae</taxon>
        <taxon>Corchorus</taxon>
    </lineage>
</organism>